<feature type="transmembrane region" description="Helical" evidence="10">
    <location>
        <begin position="50"/>
        <end position="72"/>
    </location>
</feature>
<keyword evidence="6 10" id="KW-0472">Membrane</keyword>
<dbReference type="InterPro" id="IPR033479">
    <property type="entry name" value="dCache_1"/>
</dbReference>
<evidence type="ECO:0000256" key="5">
    <source>
        <dbReference type="ARBA" id="ARBA00022989"/>
    </source>
</evidence>
<name>A0A1H7H915_9LACT</name>
<dbReference type="GO" id="GO:0006935">
    <property type="term" value="P:chemotaxis"/>
    <property type="evidence" value="ECO:0007669"/>
    <property type="project" value="UniProtKB-KW"/>
</dbReference>
<dbReference type="Proteomes" id="UP000199081">
    <property type="component" value="Unassembled WGS sequence"/>
</dbReference>
<feature type="coiled-coil region" evidence="9">
    <location>
        <begin position="684"/>
        <end position="735"/>
    </location>
</feature>
<dbReference type="GO" id="GO:0007165">
    <property type="term" value="P:signal transduction"/>
    <property type="evidence" value="ECO:0007669"/>
    <property type="project" value="UniProtKB-KW"/>
</dbReference>
<evidence type="ECO:0000256" key="1">
    <source>
        <dbReference type="ARBA" id="ARBA00004651"/>
    </source>
</evidence>
<organism evidence="12 13">
    <name type="scientific">Alkalibacterium pelagium</name>
    <dbReference type="NCBI Taxonomy" id="426702"/>
    <lineage>
        <taxon>Bacteria</taxon>
        <taxon>Bacillati</taxon>
        <taxon>Bacillota</taxon>
        <taxon>Bacilli</taxon>
        <taxon>Lactobacillales</taxon>
        <taxon>Carnobacteriaceae</taxon>
        <taxon>Alkalibacterium</taxon>
    </lineage>
</organism>
<dbReference type="STRING" id="426702.SAMN04488099_10315"/>
<evidence type="ECO:0000256" key="8">
    <source>
        <dbReference type="PROSITE-ProRule" id="PRU00284"/>
    </source>
</evidence>
<gene>
    <name evidence="12" type="ORF">SAMN04488099_10315</name>
</gene>
<dbReference type="Pfam" id="PF02743">
    <property type="entry name" value="dCache_1"/>
    <property type="match status" value="1"/>
</dbReference>
<keyword evidence="9" id="KW-0175">Coiled coil</keyword>
<protein>
    <submittedName>
        <fullName evidence="12">Methyl-accepting chemotaxis protein</fullName>
    </submittedName>
</protein>
<sequence length="771" mass="84182">MNKAKTQFDRLKTQLKAVKWPKINVSDQLSRFTSKKGKNGKNREHKSVRLPIAISLIVLMLVPVLGAMLYTYNRTSDLITQRVEEQQQQITANLVENISAAALAAEETVQRLALDGVLQRVASGDESAQMELGSRFQYVVTGNPYIADVHFVPADSQNPFVSTLSVVRGNQDPYEIYPWLERALVSSGLNWNEPHVFNNRSRMTVTRSIGTGTNTTGVLAIDLDMNVIREEINNTAIANTGFISILTDSGNVVASSQQDWVGENMSSSDFFSKTVGNDVSTSSSDTGEENASALVYDREINGGRFGIYHESLPNLGLNIYGMVRLNEMAEEQGALRNILIFITVLTIIVAAVVALLASGLVAAISDALMNAFRRVEKGDLTARLNKKDLFNPSVTLIKGLDKWNEKRGRKPKEGKALDPKGNEIHQIGLAFNRTMETFGETVEVIQGNSQNVSTMATTLTEIADQTSRSTAEVSETINGVAEATSMQTQDTEATATQMNALSEALEEINQAVGQMGEHADKTMIVNGQNTFATHEVEQKWKETLETLDDLKEKIEEVDGDIQNIEGIVQAITTIASKTNLLALNASIEAARAGDAGRGFAVVAEEIRKLAEQSATSSKDIQTIIRTIQEKSSGMVHHLEETNEDSKVQTEKIDEAIKSSENVAASLERLVASMMVVMQSSSIINEKKEEVVAQLESIAAGAQENSAGTEQVSANAEEILATMEEFTSHINRLENVAVTLKVSAEKFIIDQKNSDQMTDNEVDLDGLAPEFA</sequence>
<proteinExistence type="predicted"/>
<keyword evidence="3" id="KW-0145">Chemotaxis</keyword>
<dbReference type="GO" id="GO:0005886">
    <property type="term" value="C:plasma membrane"/>
    <property type="evidence" value="ECO:0007669"/>
    <property type="project" value="UniProtKB-SubCell"/>
</dbReference>
<dbReference type="RefSeq" id="WP_170231050.1">
    <property type="nucleotide sequence ID" value="NZ_BJYC01000021.1"/>
</dbReference>
<dbReference type="SUPFAM" id="SSF58104">
    <property type="entry name" value="Methyl-accepting chemotaxis protein (MCP) signaling domain"/>
    <property type="match status" value="1"/>
</dbReference>
<accession>A0A1H7H915</accession>
<evidence type="ECO:0000256" key="6">
    <source>
        <dbReference type="ARBA" id="ARBA00023136"/>
    </source>
</evidence>
<keyword evidence="4 10" id="KW-0812">Transmembrane</keyword>
<feature type="transmembrane region" description="Helical" evidence="10">
    <location>
        <begin position="338"/>
        <end position="364"/>
    </location>
</feature>
<dbReference type="Gene3D" id="3.30.450.20">
    <property type="entry name" value="PAS domain"/>
    <property type="match status" value="1"/>
</dbReference>
<keyword evidence="5 10" id="KW-1133">Transmembrane helix</keyword>
<evidence type="ECO:0000259" key="11">
    <source>
        <dbReference type="PROSITE" id="PS50111"/>
    </source>
</evidence>
<evidence type="ECO:0000256" key="9">
    <source>
        <dbReference type="SAM" id="Coils"/>
    </source>
</evidence>
<keyword evidence="7 8" id="KW-0807">Transducer</keyword>
<feature type="domain" description="Methyl-accepting transducer" evidence="11">
    <location>
        <begin position="462"/>
        <end position="719"/>
    </location>
</feature>
<evidence type="ECO:0000256" key="10">
    <source>
        <dbReference type="SAM" id="Phobius"/>
    </source>
</evidence>
<keyword evidence="13" id="KW-1185">Reference proteome</keyword>
<dbReference type="SMART" id="SM00283">
    <property type="entry name" value="MA"/>
    <property type="match status" value="1"/>
</dbReference>
<keyword evidence="2" id="KW-1003">Cell membrane</keyword>
<dbReference type="PROSITE" id="PS50111">
    <property type="entry name" value="CHEMOTAXIS_TRANSDUC_2"/>
    <property type="match status" value="1"/>
</dbReference>
<dbReference type="PANTHER" id="PTHR32089:SF112">
    <property type="entry name" value="LYSOZYME-LIKE PROTEIN-RELATED"/>
    <property type="match status" value="1"/>
</dbReference>
<dbReference type="PANTHER" id="PTHR32089">
    <property type="entry name" value="METHYL-ACCEPTING CHEMOTAXIS PROTEIN MCPB"/>
    <property type="match status" value="1"/>
</dbReference>
<dbReference type="Gene3D" id="1.10.287.950">
    <property type="entry name" value="Methyl-accepting chemotaxis protein"/>
    <property type="match status" value="1"/>
</dbReference>
<evidence type="ECO:0000256" key="3">
    <source>
        <dbReference type="ARBA" id="ARBA00022500"/>
    </source>
</evidence>
<reference evidence="13" key="1">
    <citation type="submission" date="2016-10" db="EMBL/GenBank/DDBJ databases">
        <authorList>
            <person name="Varghese N."/>
            <person name="Submissions S."/>
        </authorList>
    </citation>
    <scope>NUCLEOTIDE SEQUENCE [LARGE SCALE GENOMIC DNA]</scope>
    <source>
        <strain evidence="13">DSM 19183</strain>
    </source>
</reference>
<dbReference type="EMBL" id="FNZU01000003">
    <property type="protein sequence ID" value="SEK46943.1"/>
    <property type="molecule type" value="Genomic_DNA"/>
</dbReference>
<evidence type="ECO:0000256" key="4">
    <source>
        <dbReference type="ARBA" id="ARBA00022692"/>
    </source>
</evidence>
<dbReference type="Pfam" id="PF00015">
    <property type="entry name" value="MCPsignal"/>
    <property type="match status" value="1"/>
</dbReference>
<evidence type="ECO:0000313" key="12">
    <source>
        <dbReference type="EMBL" id="SEK46943.1"/>
    </source>
</evidence>
<dbReference type="InterPro" id="IPR004089">
    <property type="entry name" value="MCPsignal_dom"/>
</dbReference>
<comment type="subcellular location">
    <subcellularLocation>
        <location evidence="1">Cell membrane</location>
        <topology evidence="1">Multi-pass membrane protein</topology>
    </subcellularLocation>
</comment>
<evidence type="ECO:0000313" key="13">
    <source>
        <dbReference type="Proteomes" id="UP000199081"/>
    </source>
</evidence>
<evidence type="ECO:0000256" key="2">
    <source>
        <dbReference type="ARBA" id="ARBA00022475"/>
    </source>
</evidence>
<evidence type="ECO:0000256" key="7">
    <source>
        <dbReference type="ARBA" id="ARBA00023224"/>
    </source>
</evidence>
<dbReference type="AlphaFoldDB" id="A0A1H7H915"/>